<protein>
    <submittedName>
        <fullName evidence="1">Uncharacterized protein</fullName>
    </submittedName>
</protein>
<accession>A0A820SAP3</accession>
<comment type="caution">
    <text evidence="1">The sequence shown here is derived from an EMBL/GenBank/DDBJ whole genome shotgun (WGS) entry which is preliminary data.</text>
</comment>
<dbReference type="AlphaFoldDB" id="A0A820SAP3"/>
<gene>
    <name evidence="1" type="ORF">OXD698_LOCUS54185</name>
</gene>
<proteinExistence type="predicted"/>
<dbReference type="Proteomes" id="UP000663844">
    <property type="component" value="Unassembled WGS sequence"/>
</dbReference>
<organism evidence="1 2">
    <name type="scientific">Adineta steineri</name>
    <dbReference type="NCBI Taxonomy" id="433720"/>
    <lineage>
        <taxon>Eukaryota</taxon>
        <taxon>Metazoa</taxon>
        <taxon>Spiralia</taxon>
        <taxon>Gnathifera</taxon>
        <taxon>Rotifera</taxon>
        <taxon>Eurotatoria</taxon>
        <taxon>Bdelloidea</taxon>
        <taxon>Adinetida</taxon>
        <taxon>Adinetidae</taxon>
        <taxon>Adineta</taxon>
    </lineage>
</organism>
<sequence length="86" mass="10105">LTFSWDHFSYNVETVRHCSANIYSNMFKITMNHSDLRQIIIDSQLTLLKQLPWQKDGCSLAYHTLLEYISVSDILQWNPKLPESCL</sequence>
<feature type="non-terminal residue" evidence="1">
    <location>
        <position position="1"/>
    </location>
</feature>
<reference evidence="1" key="1">
    <citation type="submission" date="2021-02" db="EMBL/GenBank/DDBJ databases">
        <authorList>
            <person name="Nowell W R."/>
        </authorList>
    </citation>
    <scope>NUCLEOTIDE SEQUENCE</scope>
</reference>
<evidence type="ECO:0000313" key="2">
    <source>
        <dbReference type="Proteomes" id="UP000663844"/>
    </source>
</evidence>
<dbReference type="EMBL" id="CAJOAZ010032437">
    <property type="protein sequence ID" value="CAF4447445.1"/>
    <property type="molecule type" value="Genomic_DNA"/>
</dbReference>
<name>A0A820SAP3_9BILA</name>
<feature type="non-terminal residue" evidence="1">
    <location>
        <position position="86"/>
    </location>
</feature>
<evidence type="ECO:0000313" key="1">
    <source>
        <dbReference type="EMBL" id="CAF4447445.1"/>
    </source>
</evidence>